<accession>A0ABP0Y627</accession>
<reference evidence="2 3" key="1">
    <citation type="submission" date="2024-03" db="EMBL/GenBank/DDBJ databases">
        <authorList>
            <person name="Gkanogiannis A."/>
            <person name="Becerra Lopez-Lavalle L."/>
        </authorList>
    </citation>
    <scope>NUCLEOTIDE SEQUENCE [LARGE SCALE GENOMIC DNA]</scope>
</reference>
<dbReference type="Proteomes" id="UP001642487">
    <property type="component" value="Chromosome 2"/>
</dbReference>
<evidence type="ECO:0000313" key="3">
    <source>
        <dbReference type="Proteomes" id="UP001642487"/>
    </source>
</evidence>
<feature type="region of interest" description="Disordered" evidence="1">
    <location>
        <begin position="1"/>
        <end position="43"/>
    </location>
</feature>
<gene>
    <name evidence="2" type="ORF">CITCOLO1_LOCUS6806</name>
</gene>
<sequence length="86" mass="9472">MALPDSSPPNSPRDTQSKENPELPKTTNKDESSKTNRMKAASTKFVKTGEFSSLAKHRASYTKQYKLEGHLTGSTPCPEHSIEIPP</sequence>
<keyword evidence="3" id="KW-1185">Reference proteome</keyword>
<organism evidence="2 3">
    <name type="scientific">Citrullus colocynthis</name>
    <name type="common">colocynth</name>
    <dbReference type="NCBI Taxonomy" id="252529"/>
    <lineage>
        <taxon>Eukaryota</taxon>
        <taxon>Viridiplantae</taxon>
        <taxon>Streptophyta</taxon>
        <taxon>Embryophyta</taxon>
        <taxon>Tracheophyta</taxon>
        <taxon>Spermatophyta</taxon>
        <taxon>Magnoliopsida</taxon>
        <taxon>eudicotyledons</taxon>
        <taxon>Gunneridae</taxon>
        <taxon>Pentapetalae</taxon>
        <taxon>rosids</taxon>
        <taxon>fabids</taxon>
        <taxon>Cucurbitales</taxon>
        <taxon>Cucurbitaceae</taxon>
        <taxon>Benincaseae</taxon>
        <taxon>Citrullus</taxon>
    </lineage>
</organism>
<protein>
    <submittedName>
        <fullName evidence="2">Uncharacterized protein</fullName>
    </submittedName>
</protein>
<feature type="compositionally biased region" description="Basic and acidic residues" evidence="1">
    <location>
        <begin position="15"/>
        <end position="34"/>
    </location>
</feature>
<proteinExistence type="predicted"/>
<name>A0ABP0Y627_9ROSI</name>
<evidence type="ECO:0000313" key="2">
    <source>
        <dbReference type="EMBL" id="CAK9315026.1"/>
    </source>
</evidence>
<feature type="compositionally biased region" description="Pro residues" evidence="1">
    <location>
        <begin position="1"/>
        <end position="11"/>
    </location>
</feature>
<dbReference type="EMBL" id="OZ021736">
    <property type="protein sequence ID" value="CAK9315026.1"/>
    <property type="molecule type" value="Genomic_DNA"/>
</dbReference>
<evidence type="ECO:0000256" key="1">
    <source>
        <dbReference type="SAM" id="MobiDB-lite"/>
    </source>
</evidence>